<dbReference type="RefSeq" id="WP_073039480.1">
    <property type="nucleotide sequence ID" value="NZ_FQVB01000020.1"/>
</dbReference>
<keyword evidence="2" id="KW-1185">Reference proteome</keyword>
<evidence type="ECO:0000313" key="1">
    <source>
        <dbReference type="EMBL" id="SHF55515.1"/>
    </source>
</evidence>
<accession>A0A1M5CL61</accession>
<dbReference type="OrthoDB" id="9845305at2"/>
<proteinExistence type="predicted"/>
<dbReference type="Proteomes" id="UP000184076">
    <property type="component" value="Unassembled WGS sequence"/>
</dbReference>
<sequence length="141" mass="15885">MTVKDVRVHPLSVGTKGLDIFVEVENMGNLDFMGSPPYVPTLNVKIRDNSSGKEEQILSEAIPNLARSTTFSVVPRYEIKGFLETGHRSPKHGECKAEQEITVWIHTFPATYQDGTPANDDCDLTNNQRKTVMKYMVQCPW</sequence>
<dbReference type="EMBL" id="FQVB01000020">
    <property type="protein sequence ID" value="SHF55515.1"/>
    <property type="molecule type" value="Genomic_DNA"/>
</dbReference>
<name>A0A1M5CL61_9BACT</name>
<gene>
    <name evidence="1" type="ORF">SAMN02745206_02243</name>
</gene>
<reference evidence="2" key="1">
    <citation type="submission" date="2016-11" db="EMBL/GenBank/DDBJ databases">
        <authorList>
            <person name="Varghese N."/>
            <person name="Submissions S."/>
        </authorList>
    </citation>
    <scope>NUCLEOTIDE SEQUENCE [LARGE SCALE GENOMIC DNA]</scope>
    <source>
        <strain evidence="2">DSM 9756</strain>
    </source>
</reference>
<evidence type="ECO:0000313" key="2">
    <source>
        <dbReference type="Proteomes" id="UP000184076"/>
    </source>
</evidence>
<organism evidence="1 2">
    <name type="scientific">Desulfacinum infernum DSM 9756</name>
    <dbReference type="NCBI Taxonomy" id="1121391"/>
    <lineage>
        <taxon>Bacteria</taxon>
        <taxon>Pseudomonadati</taxon>
        <taxon>Thermodesulfobacteriota</taxon>
        <taxon>Syntrophobacteria</taxon>
        <taxon>Syntrophobacterales</taxon>
        <taxon>Syntrophobacteraceae</taxon>
        <taxon>Desulfacinum</taxon>
    </lineage>
</organism>
<protein>
    <submittedName>
        <fullName evidence="1">Uncharacterized protein</fullName>
    </submittedName>
</protein>
<dbReference type="AlphaFoldDB" id="A0A1M5CL61"/>